<dbReference type="InterPro" id="IPR000792">
    <property type="entry name" value="Tscrpt_reg_LuxR_C"/>
</dbReference>
<evidence type="ECO:0000313" key="2">
    <source>
        <dbReference type="EMBL" id="MCP3728914.1"/>
    </source>
</evidence>
<name>A0A9X2HJB5_9SPHN</name>
<dbReference type="SUPFAM" id="SSF46894">
    <property type="entry name" value="C-terminal effector domain of the bipartite response regulators"/>
    <property type="match status" value="1"/>
</dbReference>
<reference evidence="2" key="1">
    <citation type="submission" date="2022-05" db="EMBL/GenBank/DDBJ databases">
        <title>Sphingomonas sp. strain MG17 Genome sequencing and assembly.</title>
        <authorList>
            <person name="Kim I."/>
        </authorList>
    </citation>
    <scope>NUCLEOTIDE SEQUENCE</scope>
    <source>
        <strain evidence="2">MG17</strain>
    </source>
</reference>
<dbReference type="SMART" id="SM00421">
    <property type="entry name" value="HTH_LUXR"/>
    <property type="match status" value="1"/>
</dbReference>
<dbReference type="GO" id="GO:0006355">
    <property type="term" value="P:regulation of DNA-templated transcription"/>
    <property type="evidence" value="ECO:0007669"/>
    <property type="project" value="InterPro"/>
</dbReference>
<protein>
    <submittedName>
        <fullName evidence="2">Helix-turn-helix transcriptional regulator</fullName>
    </submittedName>
</protein>
<gene>
    <name evidence="2" type="ORF">M9978_00580</name>
</gene>
<comment type="caution">
    <text evidence="2">The sequence shown here is derived from an EMBL/GenBank/DDBJ whole genome shotgun (WGS) entry which is preliminary data.</text>
</comment>
<dbReference type="Gene3D" id="1.10.10.10">
    <property type="entry name" value="Winged helix-like DNA-binding domain superfamily/Winged helix DNA-binding domain"/>
    <property type="match status" value="1"/>
</dbReference>
<feature type="domain" description="HTH luxR-type" evidence="1">
    <location>
        <begin position="306"/>
        <end position="363"/>
    </location>
</feature>
<keyword evidence="3" id="KW-1185">Reference proteome</keyword>
<dbReference type="InterPro" id="IPR016032">
    <property type="entry name" value="Sig_transdc_resp-reg_C-effctor"/>
</dbReference>
<organism evidence="2 3">
    <name type="scientific">Sphingomonas tagetis</name>
    <dbReference type="NCBI Taxonomy" id="2949092"/>
    <lineage>
        <taxon>Bacteria</taxon>
        <taxon>Pseudomonadati</taxon>
        <taxon>Pseudomonadota</taxon>
        <taxon>Alphaproteobacteria</taxon>
        <taxon>Sphingomonadales</taxon>
        <taxon>Sphingomonadaceae</taxon>
        <taxon>Sphingomonas</taxon>
    </lineage>
</organism>
<dbReference type="RefSeq" id="WP_254290848.1">
    <property type="nucleotide sequence ID" value="NZ_JAMLDX010000001.1"/>
</dbReference>
<dbReference type="AlphaFoldDB" id="A0A9X2HJB5"/>
<accession>A0A9X2HJB5</accession>
<sequence length="368" mass="39597">MRAANSPDWDDVFMAAALEPHRWMESLDLMASRTGASHGQLIGIGGARDVPFNLITNSDGWPMDELVEAGGYGADVNFRVAANASSLMRGHYDPVLHEDHYDSVTPGLASRSYVDFCDAIDIPHGCQTNLVLDGVGLIGLATLRKRREGRTTPAQRRTFARAAAAARRAVRLQERLEGQQAMLLAGAFDALALTAFIIDARGQLLAHTAAADERLRAGDVYLRDGVPHAPGMPWPLSRAIAALTADDGTAHVQLRIDLPAGRAPLFLEGFRLPPRPWSLGRLPHAILVARQPRRDRAGVMAFLAAIYGLTSAEADIAIRLFEGKPRGEIAAERGVTVETLRGQIKSLYAKTGADGEAALVRVLAVILA</sequence>
<evidence type="ECO:0000313" key="3">
    <source>
        <dbReference type="Proteomes" id="UP001139451"/>
    </source>
</evidence>
<proteinExistence type="predicted"/>
<dbReference type="InterPro" id="IPR036388">
    <property type="entry name" value="WH-like_DNA-bd_sf"/>
</dbReference>
<evidence type="ECO:0000259" key="1">
    <source>
        <dbReference type="SMART" id="SM00421"/>
    </source>
</evidence>
<dbReference type="Proteomes" id="UP001139451">
    <property type="component" value="Unassembled WGS sequence"/>
</dbReference>
<dbReference type="EMBL" id="JAMLDX010000001">
    <property type="protein sequence ID" value="MCP3728914.1"/>
    <property type="molecule type" value="Genomic_DNA"/>
</dbReference>
<dbReference type="GO" id="GO:0003677">
    <property type="term" value="F:DNA binding"/>
    <property type="evidence" value="ECO:0007669"/>
    <property type="project" value="InterPro"/>
</dbReference>